<dbReference type="EMBL" id="CP069534">
    <property type="protein sequence ID" value="QRP70016.1"/>
    <property type="molecule type" value="Genomic_DNA"/>
</dbReference>
<evidence type="ECO:0000313" key="4">
    <source>
        <dbReference type="Proteomes" id="UP000617681"/>
    </source>
</evidence>
<dbReference type="GO" id="GO:0003677">
    <property type="term" value="F:DNA binding"/>
    <property type="evidence" value="ECO:0007669"/>
    <property type="project" value="InterPro"/>
</dbReference>
<dbReference type="PROSITE" id="PS51192">
    <property type="entry name" value="HELICASE_ATP_BIND_1"/>
    <property type="match status" value="1"/>
</dbReference>
<evidence type="ECO:0000256" key="1">
    <source>
        <dbReference type="SAM" id="MobiDB-lite"/>
    </source>
</evidence>
<organism evidence="3 4">
    <name type="scientific">Corynebacterium glucuronolyticum</name>
    <dbReference type="NCBI Taxonomy" id="39791"/>
    <lineage>
        <taxon>Bacteria</taxon>
        <taxon>Bacillati</taxon>
        <taxon>Actinomycetota</taxon>
        <taxon>Actinomycetes</taxon>
        <taxon>Mycobacteriales</taxon>
        <taxon>Corynebacteriaceae</taxon>
        <taxon>Corynebacterium</taxon>
    </lineage>
</organism>
<keyword evidence="3" id="KW-0067">ATP-binding</keyword>
<name>A0AAX1L7D9_9CORY</name>
<accession>A0AAX1L7D9</accession>
<dbReference type="InterPro" id="IPR054347">
    <property type="entry name" value="TOTE_primase"/>
</dbReference>
<reference evidence="3" key="1">
    <citation type="submission" date="2021-02" db="EMBL/GenBank/DDBJ databases">
        <title>FDA dAtabase for Regulatory Grade micrObial Sequences (FDA-ARGOS): Supporting development and validation of Infectious Disease Dx tests.</title>
        <authorList>
            <person name="Sproer C."/>
            <person name="Gronow S."/>
            <person name="Severitt S."/>
            <person name="Schroder I."/>
            <person name="Tallon L."/>
            <person name="Sadzewicz L."/>
            <person name="Zhao X."/>
            <person name="Boylan J."/>
            <person name="Ott S."/>
            <person name="Bowen H."/>
            <person name="Vavikolanu K."/>
            <person name="Mehta A."/>
            <person name="Aluvathingal J."/>
            <person name="Nadendla S."/>
            <person name="Lowell S."/>
            <person name="Myers T."/>
            <person name="Yan Y."/>
            <person name="Sichtig H."/>
        </authorList>
    </citation>
    <scope>NUCLEOTIDE SEQUENCE</scope>
    <source>
        <strain evidence="3">FDAARGOS_1191</strain>
    </source>
</reference>
<dbReference type="PANTHER" id="PTHR47962">
    <property type="entry name" value="ATP-DEPENDENT HELICASE LHR-RELATED-RELATED"/>
    <property type="match status" value="1"/>
</dbReference>
<evidence type="ECO:0000259" key="2">
    <source>
        <dbReference type="PROSITE" id="PS51192"/>
    </source>
</evidence>
<dbReference type="GO" id="GO:0005524">
    <property type="term" value="F:ATP binding"/>
    <property type="evidence" value="ECO:0007669"/>
    <property type="project" value="InterPro"/>
</dbReference>
<dbReference type="RefSeq" id="WP_005395211.1">
    <property type="nucleotide sequence ID" value="NZ_CP069534.1"/>
</dbReference>
<dbReference type="Gene3D" id="3.40.50.300">
    <property type="entry name" value="P-loop containing nucleotide triphosphate hydrolases"/>
    <property type="match status" value="2"/>
</dbReference>
<keyword evidence="3" id="KW-0547">Nucleotide-binding</keyword>
<dbReference type="PANTHER" id="PTHR47962:SF5">
    <property type="entry name" value="ATP-DEPENDENT HELICASE LHR-RELATED"/>
    <property type="match status" value="1"/>
</dbReference>
<dbReference type="InterPro" id="IPR052511">
    <property type="entry name" value="ATP-dep_Helicase"/>
</dbReference>
<sequence>MDLDSRLGRLEATCEQMLHEIREIRLLLGEEPQKPTVTLQQPVSEPNSSFHVPLQQQTGQHQIANKITQVQSAQTQRSRNREHNLDLYMSLFAGREDVYAYAWENVAKGTKGWAPAREYAPGKDKEEKAFLPLTRDIIRRHMWDENASHKGIYVMLPGDRCTLLVCDFDDGDWRADARAYVEVARARGLDPLLELSRSGDGAHVWLFFEKPVSAALARRLGYRLVEEAAEKRPDLRLHSLDRFFPSQDTLPVKAKKKAARLGNLIALPLHLGSWKSKRTTVFVDPETFSEYADQFGRLAEVRRVPVEKLEELTDTEAPSQIVFGGGEEPPKREPYARIVKGEKVTLRVGERIAVTGDVDKRVLAELKWRATIPNPEFYRKQNSRLSTYGTPRIIRRYTEDGELSIPRGLVDVARRVLTTAGYEVTVSRPRPARKIDVEFTGTLRPRQRKAVKAMEKDPIGILLADPGQGKTVMACALIGRRKVRTAIIVHRRELKTQWEKRLEKFLSTTEGIEVFSQQKLARQGAELLRGFDQIIVDECHAAVGPRAEAAFEAVRARYWVGLTATNYRYDRLDRLITFQFGPVRAQLPAEVTARRDVVVHRTSFDSDAVDIAGLYNELAVDSARNLQVAADVVEALSGGHSCLVLVNRLDALSNIESNIRELCTAGGVSVPVVSLSGASSPEDRERVRDVVGRGQACLVAMGQSAGEGVDMPSMDTLFLAAPFRFKGLAIQYTGRVTRDPNRDAVVHDYVDANVPMLVQMMSGRHSALKKAGWQIGKEISTKTAD</sequence>
<dbReference type="GO" id="GO:0016887">
    <property type="term" value="F:ATP hydrolysis activity"/>
    <property type="evidence" value="ECO:0007669"/>
    <property type="project" value="TreeGrafter"/>
</dbReference>
<dbReference type="Proteomes" id="UP000617681">
    <property type="component" value="Chromosome"/>
</dbReference>
<keyword evidence="3" id="KW-0347">Helicase</keyword>
<dbReference type="SUPFAM" id="SSF52540">
    <property type="entry name" value="P-loop containing nucleoside triphosphate hydrolases"/>
    <property type="match status" value="2"/>
</dbReference>
<dbReference type="CDD" id="cd18785">
    <property type="entry name" value="SF2_C"/>
    <property type="match status" value="1"/>
</dbReference>
<keyword evidence="3" id="KW-0378">Hydrolase</keyword>
<proteinExistence type="predicted"/>
<evidence type="ECO:0000313" key="3">
    <source>
        <dbReference type="EMBL" id="QRP70016.1"/>
    </source>
</evidence>
<dbReference type="InterPro" id="IPR027417">
    <property type="entry name" value="P-loop_NTPase"/>
</dbReference>
<dbReference type="InterPro" id="IPR006935">
    <property type="entry name" value="Helicase/UvrB_N"/>
</dbReference>
<protein>
    <submittedName>
        <fullName evidence="3">Helicase</fullName>
    </submittedName>
</protein>
<feature type="domain" description="Helicase ATP-binding" evidence="2">
    <location>
        <begin position="451"/>
        <end position="584"/>
    </location>
</feature>
<gene>
    <name evidence="3" type="ORF">I6J21_09520</name>
</gene>
<dbReference type="SMART" id="SM00487">
    <property type="entry name" value="DEXDc"/>
    <property type="match status" value="1"/>
</dbReference>
<dbReference type="GO" id="GO:0004386">
    <property type="term" value="F:helicase activity"/>
    <property type="evidence" value="ECO:0007669"/>
    <property type="project" value="UniProtKB-KW"/>
</dbReference>
<dbReference type="InterPro" id="IPR014001">
    <property type="entry name" value="Helicase_ATP-bd"/>
</dbReference>
<feature type="region of interest" description="Disordered" evidence="1">
    <location>
        <begin position="36"/>
        <end position="58"/>
    </location>
</feature>
<dbReference type="AlphaFoldDB" id="A0AAX1L7D9"/>
<dbReference type="Pfam" id="PF04851">
    <property type="entry name" value="ResIII"/>
    <property type="match status" value="1"/>
</dbReference>
<dbReference type="Pfam" id="PF22548">
    <property type="entry name" value="AEP-TOTE"/>
    <property type="match status" value="1"/>
</dbReference>